<dbReference type="InterPro" id="IPR039261">
    <property type="entry name" value="FNR_nucleotide-bd"/>
</dbReference>
<dbReference type="InterPro" id="IPR017927">
    <property type="entry name" value="FAD-bd_FR_type"/>
</dbReference>
<evidence type="ECO:0000313" key="2">
    <source>
        <dbReference type="EMBL" id="ROR82569.1"/>
    </source>
</evidence>
<keyword evidence="3" id="KW-1185">Reference proteome</keyword>
<dbReference type="InterPro" id="IPR039374">
    <property type="entry name" value="SIP_fam"/>
</dbReference>
<dbReference type="CDD" id="cd06193">
    <property type="entry name" value="siderophore_interacting"/>
    <property type="match status" value="1"/>
</dbReference>
<dbReference type="Pfam" id="PF08021">
    <property type="entry name" value="FAD_binding_9"/>
    <property type="match status" value="1"/>
</dbReference>
<dbReference type="PROSITE" id="PS51384">
    <property type="entry name" value="FAD_FR"/>
    <property type="match status" value="1"/>
</dbReference>
<sequence length="283" mass="30751">MPVPFLHSPNILFDTVVYRTERLSPGFVRLTLAGASLADFAPYERDQRIKILLPEDDGAYPEGLHGGLPEHAWRQAWRALPPADRPVMRSYTAHRVRPALQEVDLDVFIHEPAGPASRWALGARVGDRLLVSGPDVRRGEPAHGVQWAPGTATTVLVAADETAFPAVHGILRSLDEDVRAHVLLELGDPADTALLGPLLERHTVEVHERAGQAGGDALVAGVEQWLRTHGSSAATLGTGFAAWLVTESTRIPLLRAATTDHGIDPERVHGQGYWNARPRATPE</sequence>
<proteinExistence type="predicted"/>
<protein>
    <submittedName>
        <fullName evidence="2">NADPH-dependent ferric siderophore reductase</fullName>
    </submittedName>
</protein>
<evidence type="ECO:0000313" key="3">
    <source>
        <dbReference type="Proteomes" id="UP000266915"/>
    </source>
</evidence>
<dbReference type="InterPro" id="IPR007037">
    <property type="entry name" value="SIP_rossman_dom"/>
</dbReference>
<dbReference type="Proteomes" id="UP000266915">
    <property type="component" value="Unassembled WGS sequence"/>
</dbReference>
<dbReference type="Pfam" id="PF04954">
    <property type="entry name" value="SIP"/>
    <property type="match status" value="1"/>
</dbReference>
<dbReference type="SUPFAM" id="SSF63380">
    <property type="entry name" value="Riboflavin synthase domain-like"/>
    <property type="match status" value="1"/>
</dbReference>
<dbReference type="PANTHER" id="PTHR30157:SF0">
    <property type="entry name" value="NADPH-DEPENDENT FERRIC-CHELATE REDUCTASE"/>
    <property type="match status" value="1"/>
</dbReference>
<accession>A0A3N2C4Y6</accession>
<organism evidence="2 3">
    <name type="scientific">Plantibacter flavus</name>
    <dbReference type="NCBI Taxonomy" id="150123"/>
    <lineage>
        <taxon>Bacteria</taxon>
        <taxon>Bacillati</taxon>
        <taxon>Actinomycetota</taxon>
        <taxon>Actinomycetes</taxon>
        <taxon>Micrococcales</taxon>
        <taxon>Microbacteriaceae</taxon>
        <taxon>Plantibacter</taxon>
    </lineage>
</organism>
<comment type="caution">
    <text evidence="2">The sequence shown here is derived from an EMBL/GenBank/DDBJ whole genome shotgun (WGS) entry which is preliminary data.</text>
</comment>
<dbReference type="GO" id="GO:0016491">
    <property type="term" value="F:oxidoreductase activity"/>
    <property type="evidence" value="ECO:0007669"/>
    <property type="project" value="InterPro"/>
</dbReference>
<dbReference type="AlphaFoldDB" id="A0A3N2C4Y6"/>
<evidence type="ECO:0000259" key="1">
    <source>
        <dbReference type="PROSITE" id="PS51384"/>
    </source>
</evidence>
<dbReference type="InterPro" id="IPR013113">
    <property type="entry name" value="SIP_FAD-bd"/>
</dbReference>
<dbReference type="EMBL" id="RKHL01000001">
    <property type="protein sequence ID" value="ROR82569.1"/>
    <property type="molecule type" value="Genomic_DNA"/>
</dbReference>
<feature type="domain" description="FAD-binding FR-type" evidence="1">
    <location>
        <begin position="10"/>
        <end position="141"/>
    </location>
</feature>
<dbReference type="Gene3D" id="3.40.50.80">
    <property type="entry name" value="Nucleotide-binding domain of ferredoxin-NADP reductase (FNR) module"/>
    <property type="match status" value="1"/>
</dbReference>
<dbReference type="Gene3D" id="2.40.30.10">
    <property type="entry name" value="Translation factors"/>
    <property type="match status" value="1"/>
</dbReference>
<dbReference type="InterPro" id="IPR017938">
    <property type="entry name" value="Riboflavin_synthase-like_b-brl"/>
</dbReference>
<dbReference type="PANTHER" id="PTHR30157">
    <property type="entry name" value="FERRIC REDUCTASE, NADPH-DEPENDENT"/>
    <property type="match status" value="1"/>
</dbReference>
<gene>
    <name evidence="2" type="ORF">EDD42_2660</name>
</gene>
<dbReference type="RefSeq" id="WP_085512303.1">
    <property type="nucleotide sequence ID" value="NZ_FXAP01000004.1"/>
</dbReference>
<reference evidence="2 3" key="1">
    <citation type="submission" date="2018-11" db="EMBL/GenBank/DDBJ databases">
        <title>Sequencing the genomes of 1000 actinobacteria strains.</title>
        <authorList>
            <person name="Klenk H.-P."/>
        </authorList>
    </citation>
    <scope>NUCLEOTIDE SEQUENCE [LARGE SCALE GENOMIC DNA]</scope>
    <source>
        <strain evidence="2 3">DSM 14012</strain>
    </source>
</reference>
<name>A0A3N2C4Y6_9MICO</name>